<dbReference type="InterPro" id="IPR027417">
    <property type="entry name" value="P-loop_NTPase"/>
</dbReference>
<gene>
    <name evidence="2" type="ORF">GRI72_03135</name>
</gene>
<evidence type="ECO:0000259" key="1">
    <source>
        <dbReference type="Pfam" id="PF07475"/>
    </source>
</evidence>
<dbReference type="SUPFAM" id="SSF53795">
    <property type="entry name" value="PEP carboxykinase-like"/>
    <property type="match status" value="1"/>
</dbReference>
<dbReference type="EMBL" id="WTYO01000001">
    <property type="protein sequence ID" value="MXO67827.1"/>
    <property type="molecule type" value="Genomic_DNA"/>
</dbReference>
<protein>
    <submittedName>
        <fullName evidence="2">Serine kinase</fullName>
    </submittedName>
</protein>
<feature type="domain" description="HPr kinase/phosphorylase C-terminal" evidence="1">
    <location>
        <begin position="5"/>
        <end position="79"/>
    </location>
</feature>
<accession>A0ABW9UV74</accession>
<sequence>MSAPVQHQATCVAIGGRGILIEGPPGAGKTGLALALIDRGASLVGDDGILLAPRANTLWALPHPRTRGLVEVRNVGLLTFACAEAEIALRLLLDPDAPRFVERAAATQMAGIAVPTLAFDPRIAPAALRAELALRAHGLPGGGTGPD</sequence>
<keyword evidence="2" id="KW-0808">Transferase</keyword>
<dbReference type="GO" id="GO:0016301">
    <property type="term" value="F:kinase activity"/>
    <property type="evidence" value="ECO:0007669"/>
    <property type="project" value="UniProtKB-KW"/>
</dbReference>
<dbReference type="Pfam" id="PF07475">
    <property type="entry name" value="Hpr_kinase_C"/>
    <property type="match status" value="1"/>
</dbReference>
<evidence type="ECO:0000313" key="2">
    <source>
        <dbReference type="EMBL" id="MXO67827.1"/>
    </source>
</evidence>
<comment type="caution">
    <text evidence="2">The sequence shown here is derived from an EMBL/GenBank/DDBJ whole genome shotgun (WGS) entry which is preliminary data.</text>
</comment>
<keyword evidence="3" id="KW-1185">Reference proteome</keyword>
<organism evidence="2 3">
    <name type="scientific">Pelagerythrobacter marinus</name>
    <dbReference type="NCBI Taxonomy" id="538382"/>
    <lineage>
        <taxon>Bacteria</taxon>
        <taxon>Pseudomonadati</taxon>
        <taxon>Pseudomonadota</taxon>
        <taxon>Alphaproteobacteria</taxon>
        <taxon>Sphingomonadales</taxon>
        <taxon>Erythrobacteraceae</taxon>
        <taxon>Pelagerythrobacter</taxon>
    </lineage>
</organism>
<dbReference type="Gene3D" id="3.40.50.300">
    <property type="entry name" value="P-loop containing nucleotide triphosphate hydrolases"/>
    <property type="match status" value="1"/>
</dbReference>
<dbReference type="CDD" id="cd01918">
    <property type="entry name" value="HprK_C"/>
    <property type="match status" value="1"/>
</dbReference>
<dbReference type="Proteomes" id="UP000444401">
    <property type="component" value="Unassembled WGS sequence"/>
</dbReference>
<proteinExistence type="predicted"/>
<name>A0ABW9UV74_9SPHN</name>
<reference evidence="2 3" key="1">
    <citation type="submission" date="2019-12" db="EMBL/GenBank/DDBJ databases">
        <title>Genomic-based taxomic classification of the family Erythrobacteraceae.</title>
        <authorList>
            <person name="Xu L."/>
        </authorList>
    </citation>
    <scope>NUCLEOTIDE SEQUENCE [LARGE SCALE GENOMIC DNA]</scope>
    <source>
        <strain evidence="2 3">H32</strain>
    </source>
</reference>
<dbReference type="InterPro" id="IPR011104">
    <property type="entry name" value="Hpr_kin/Pase_C"/>
</dbReference>
<evidence type="ECO:0000313" key="3">
    <source>
        <dbReference type="Proteomes" id="UP000444401"/>
    </source>
</evidence>
<dbReference type="RefSeq" id="WP_160732452.1">
    <property type="nucleotide sequence ID" value="NZ_WTYO01000001.1"/>
</dbReference>
<keyword evidence="2" id="KW-0418">Kinase</keyword>